<dbReference type="GeneID" id="19341996"/>
<feature type="region of interest" description="Disordered" evidence="1">
    <location>
        <begin position="232"/>
        <end position="281"/>
    </location>
</feature>
<reference evidence="2 3" key="1">
    <citation type="journal article" date="2012" name="PLoS Pathog.">
        <title>Diverse lifestyles and strategies of plant pathogenesis encoded in the genomes of eighteen Dothideomycetes fungi.</title>
        <authorList>
            <person name="Ohm R.A."/>
            <person name="Feau N."/>
            <person name="Henrissat B."/>
            <person name="Schoch C.L."/>
            <person name="Horwitz B.A."/>
            <person name="Barry K.W."/>
            <person name="Condon B.J."/>
            <person name="Copeland A.C."/>
            <person name="Dhillon B."/>
            <person name="Glaser F."/>
            <person name="Hesse C.N."/>
            <person name="Kosti I."/>
            <person name="LaButti K."/>
            <person name="Lindquist E.A."/>
            <person name="Lucas S."/>
            <person name="Salamov A.A."/>
            <person name="Bradshaw R.E."/>
            <person name="Ciuffetti L."/>
            <person name="Hamelin R.C."/>
            <person name="Kema G.H.J."/>
            <person name="Lawrence C."/>
            <person name="Scott J.A."/>
            <person name="Spatafora J.W."/>
            <person name="Turgeon B.G."/>
            <person name="de Wit P.J.G.M."/>
            <person name="Zhong S."/>
            <person name="Goodwin S.B."/>
            <person name="Grigoriev I.V."/>
        </authorList>
    </citation>
    <scope>NUCLEOTIDE SEQUENCE [LARGE SCALE GENOMIC DNA]</scope>
    <source>
        <strain evidence="2 3">CIRAD86</strain>
    </source>
</reference>
<protein>
    <submittedName>
        <fullName evidence="2">Uncharacterized protein</fullName>
    </submittedName>
</protein>
<name>M3B6C2_PSEFD</name>
<feature type="compositionally biased region" description="Basic residues" evidence="1">
    <location>
        <begin position="256"/>
        <end position="266"/>
    </location>
</feature>
<feature type="compositionally biased region" description="Basic and acidic residues" evidence="1">
    <location>
        <begin position="267"/>
        <end position="277"/>
    </location>
</feature>
<gene>
    <name evidence="2" type="ORF">MYCFIDRAFT_82950</name>
</gene>
<dbReference type="OrthoDB" id="185373at2759"/>
<dbReference type="HOGENOM" id="CLU_265655_0_0_1"/>
<dbReference type="AlphaFoldDB" id="M3B6C2"/>
<dbReference type="Proteomes" id="UP000016932">
    <property type="component" value="Unassembled WGS sequence"/>
</dbReference>
<sequence>MLEDVEVQLHWRCWAHLKPGLWKSFQSFKACWATARHGTARHVTARHGKGNGNGNGGQSADRCTALRTSKAHHRDQSQNQNQNPAQRSHPTVVTLTVLHTACAFRLHASPVRVSHHGAAMFKASRSRPVPSKATLRVLYQLAYISSGTAAGIATLCTEERRRQTAVVQKIADNAKRIRQSPRYRRHSTAALAVNDTEYRFQHVGPDEDSSQYAAPEQDSAMAGMLGERSRHCTDHRGAHASDLPSAVQNGYEQLVNKRRGRKRRRNEKSSSEPDHDFAANGAAANYPKANVALRSNVLLRVREDAIAHSNDIVRSYERPLQASRSAQETHHSDKIPAIPQSTFRFASYRKGNICPRPDIVKRDVDDFFMHLTREAAHRSQNRSRKAQAADVLLLAALHHRLFAEVRSLSLWKALNSQLSEKDVRRICETSKALLRSKGTPESWFEFYKHLFNSPAFLECSADIRAAALVEVISAWSTVADKSQMDLVKGFGISNIPTDALEQPLVEICDKMIANGQCKEAAFVLSSISTHSKAIFLETHNMVLSHALENGEIVAGIELLKCKYSAILTADQNLRIAGGDSLYSFQDDPLLLQQCSSIAIECGRKKAYANLRALFFAPSRGAPRDSLLLKLETQARVHLAIASASSRRHAGERFRALRESVDPVSQRQIDEGYLAIRLKRVWEATRNLDQVFNLYEAYPRKFEIFSHADAIVPGTATMVEICTLAKQPDRALSLLRSGSNSQHSDKDALSLAAIILAEKSSWEEVQNILQESSASQSTITDHDINARLNYVIHLYSKQHSAAESWTFVTSMMRLLGFIPDSTTNKTLLRCFVASGKLDLVAKWDTYLQQVGLKFDLDSRLAASLLFAFWRERRPPHVLLMWFCRALCAFDGVSFTAADFKYVIRAAISFDIRELDAQNKRMKFYLAVENLEKVEQFQGAIPRPATEVDYARLEGETTRHGQRFVEKLTRRAQAVMRDVSNADDIHSGDPLPTSLAADKGLHATDTAASALAIRDLHELRRFFAERDEAERDEALPEIANHGVIGDNGKVSSTRYDSSFHTRIAAQQMVVEMSMQRYQKVLDLYASSSSNGLPASPRTLEIAVEARIRLDKGDAAGAEQLLHEARQAGFDVSCAMGSLLIHKMHHSSPACRKDAEALRRKVIDYYRMNDENGWDVGHHVGVTAANTLINNNRAEHGINLLNAIYQSEWTRHRPLNIVAMTVYVKGYAALQHKHGVRWVRGACPRDWKRRSWANV</sequence>
<dbReference type="RefSeq" id="XP_007924360.1">
    <property type="nucleotide sequence ID" value="XM_007926169.1"/>
</dbReference>
<feature type="compositionally biased region" description="Polar residues" evidence="1">
    <location>
        <begin position="77"/>
        <end position="89"/>
    </location>
</feature>
<keyword evidence="3" id="KW-1185">Reference proteome</keyword>
<dbReference type="KEGG" id="pfj:MYCFIDRAFT_82950"/>
<evidence type="ECO:0000313" key="2">
    <source>
        <dbReference type="EMBL" id="EME84883.1"/>
    </source>
</evidence>
<accession>M3B6C2</accession>
<dbReference type="EMBL" id="KB446557">
    <property type="protein sequence ID" value="EME84883.1"/>
    <property type="molecule type" value="Genomic_DNA"/>
</dbReference>
<evidence type="ECO:0000256" key="1">
    <source>
        <dbReference type="SAM" id="MobiDB-lite"/>
    </source>
</evidence>
<dbReference type="eggNOG" id="ENOG502T1YW">
    <property type="taxonomic scope" value="Eukaryota"/>
</dbReference>
<feature type="region of interest" description="Disordered" evidence="1">
    <location>
        <begin position="66"/>
        <end position="89"/>
    </location>
</feature>
<dbReference type="VEuPathDB" id="FungiDB:MYCFIDRAFT_82950"/>
<evidence type="ECO:0000313" key="3">
    <source>
        <dbReference type="Proteomes" id="UP000016932"/>
    </source>
</evidence>
<proteinExistence type="predicted"/>
<organism evidence="2 3">
    <name type="scientific">Pseudocercospora fijiensis (strain CIRAD86)</name>
    <name type="common">Black leaf streak disease fungus</name>
    <name type="synonym">Mycosphaerella fijiensis</name>
    <dbReference type="NCBI Taxonomy" id="383855"/>
    <lineage>
        <taxon>Eukaryota</taxon>
        <taxon>Fungi</taxon>
        <taxon>Dikarya</taxon>
        <taxon>Ascomycota</taxon>
        <taxon>Pezizomycotina</taxon>
        <taxon>Dothideomycetes</taxon>
        <taxon>Dothideomycetidae</taxon>
        <taxon>Mycosphaerellales</taxon>
        <taxon>Mycosphaerellaceae</taxon>
        <taxon>Pseudocercospora</taxon>
    </lineage>
</organism>